<accession>A0A4U1DBM9</accession>
<dbReference type="Proteomes" id="UP000307756">
    <property type="component" value="Unassembled WGS sequence"/>
</dbReference>
<gene>
    <name evidence="1" type="ORF">FA727_11025</name>
</gene>
<keyword evidence="2" id="KW-1185">Reference proteome</keyword>
<dbReference type="PROSITE" id="PS51257">
    <property type="entry name" value="PROKAR_LIPOPROTEIN"/>
    <property type="match status" value="1"/>
</dbReference>
<comment type="caution">
    <text evidence="1">The sequence shown here is derived from an EMBL/GenBank/DDBJ whole genome shotgun (WGS) entry which is preliminary data.</text>
</comment>
<evidence type="ECO:0000313" key="1">
    <source>
        <dbReference type="EMBL" id="TKC20039.1"/>
    </source>
</evidence>
<name>A0A4U1DBM9_9BACI</name>
<dbReference type="RefSeq" id="WP_136830930.1">
    <property type="nucleotide sequence ID" value="NZ_SWBM01000001.1"/>
</dbReference>
<organism evidence="1 2">
    <name type="scientific">Robertmurraya kyonggiensis</name>
    <dbReference type="NCBI Taxonomy" id="1037680"/>
    <lineage>
        <taxon>Bacteria</taxon>
        <taxon>Bacillati</taxon>
        <taxon>Bacillota</taxon>
        <taxon>Bacilli</taxon>
        <taxon>Bacillales</taxon>
        <taxon>Bacillaceae</taxon>
        <taxon>Robertmurraya</taxon>
    </lineage>
</organism>
<reference evidence="1 2" key="1">
    <citation type="journal article" date="2011" name="J. Microbiol.">
        <title>Bacillus kyonggiensis sp. nov., isolated from soil of a lettuce field.</title>
        <authorList>
            <person name="Dong K."/>
            <person name="Lee S."/>
        </authorList>
    </citation>
    <scope>NUCLEOTIDE SEQUENCE [LARGE SCALE GENOMIC DNA]</scope>
    <source>
        <strain evidence="1 2">NB22</strain>
    </source>
</reference>
<proteinExistence type="predicted"/>
<dbReference type="EMBL" id="SWBM01000001">
    <property type="protein sequence ID" value="TKC20039.1"/>
    <property type="molecule type" value="Genomic_DNA"/>
</dbReference>
<evidence type="ECO:0000313" key="2">
    <source>
        <dbReference type="Proteomes" id="UP000307756"/>
    </source>
</evidence>
<dbReference type="AlphaFoldDB" id="A0A4U1DBM9"/>
<protein>
    <submittedName>
        <fullName evidence="1">Uncharacterized protein</fullName>
    </submittedName>
</protein>
<sequence>MKIYLKLFIGLLFALILTGCIGESYDFSPPSVKLSSDSTIESAELVEANIDWHGENNNQIEKESNDILVSKKTTTNVLYYWGKS</sequence>
<dbReference type="OrthoDB" id="2938139at2"/>